<protein>
    <submittedName>
        <fullName evidence="3">Uncharacterized protein</fullName>
    </submittedName>
</protein>
<evidence type="ECO:0000256" key="1">
    <source>
        <dbReference type="SAM" id="Coils"/>
    </source>
</evidence>
<organism evidence="3 4">
    <name type="scientific">Owenia fusiformis</name>
    <name type="common">Polychaete worm</name>
    <dbReference type="NCBI Taxonomy" id="6347"/>
    <lineage>
        <taxon>Eukaryota</taxon>
        <taxon>Metazoa</taxon>
        <taxon>Spiralia</taxon>
        <taxon>Lophotrochozoa</taxon>
        <taxon>Annelida</taxon>
        <taxon>Polychaeta</taxon>
        <taxon>Sedentaria</taxon>
        <taxon>Canalipalpata</taxon>
        <taxon>Sabellida</taxon>
        <taxon>Oweniida</taxon>
        <taxon>Oweniidae</taxon>
        <taxon>Owenia</taxon>
    </lineage>
</organism>
<evidence type="ECO:0000313" key="3">
    <source>
        <dbReference type="EMBL" id="CAH1777091.1"/>
    </source>
</evidence>
<sequence length="441" mass="50718">MMSHMLNIKETCNEMSNTLTDQNNRIIKLRKENMSLREKEQELRNSEYKAKIELKLLQTVVNEKNIIITELKDQLSRFKNIDGKLGNINKTVNKIQSNTEIEHTAHVDLINKVQHMLSTIPAIPPSRSRYLSDASNTIEDTTSQRRLSEPALLHTNQAPCKPATKPTTQGASNVPQDSPSAEQLSNDTEFNHGQLEDSNDSAYSHDPLNKHEQTDKARCSSDVNKPEEGQHTVRSLPKDTLIPVSSPNSHFQHDRATSTRVHSNSTSGPKGQPQSPDDYAQKRRITSPKPVLNGIWMRAVRSHESLQEQTPPTSADGFCGVPFKKRPKVKWFVLSRVQATDLTFNEIKHKIISFARRKHVNITFVRSLKYHEQTRYNPAWYTLRINVDVRDYNYMLDDDQFWPSHIHCREWQTRDLKSESYDGPAPDKLWGDQSHFTLFYI</sequence>
<proteinExistence type="predicted"/>
<feature type="coiled-coil region" evidence="1">
    <location>
        <begin position="12"/>
        <end position="49"/>
    </location>
</feature>
<evidence type="ECO:0000313" key="4">
    <source>
        <dbReference type="Proteomes" id="UP000749559"/>
    </source>
</evidence>
<keyword evidence="4" id="KW-1185">Reference proteome</keyword>
<dbReference type="OrthoDB" id="6183977at2759"/>
<feature type="region of interest" description="Disordered" evidence="2">
    <location>
        <begin position="137"/>
        <end position="286"/>
    </location>
</feature>
<name>A0A8S4N7R3_OWEFU</name>
<gene>
    <name evidence="3" type="ORF">OFUS_LOCUS4182</name>
</gene>
<comment type="caution">
    <text evidence="3">The sequence shown here is derived from an EMBL/GenBank/DDBJ whole genome shotgun (WGS) entry which is preliminary data.</text>
</comment>
<feature type="compositionally biased region" description="Polar residues" evidence="2">
    <location>
        <begin position="165"/>
        <end position="188"/>
    </location>
</feature>
<reference evidence="3" key="1">
    <citation type="submission" date="2022-03" db="EMBL/GenBank/DDBJ databases">
        <authorList>
            <person name="Martin C."/>
        </authorList>
    </citation>
    <scope>NUCLEOTIDE SEQUENCE</scope>
</reference>
<keyword evidence="1" id="KW-0175">Coiled coil</keyword>
<feature type="compositionally biased region" description="Polar residues" evidence="2">
    <location>
        <begin position="258"/>
        <end position="275"/>
    </location>
</feature>
<dbReference type="EMBL" id="CAIIXF020000002">
    <property type="protein sequence ID" value="CAH1777091.1"/>
    <property type="molecule type" value="Genomic_DNA"/>
</dbReference>
<evidence type="ECO:0000256" key="2">
    <source>
        <dbReference type="SAM" id="MobiDB-lite"/>
    </source>
</evidence>
<feature type="compositionally biased region" description="Basic and acidic residues" evidence="2">
    <location>
        <begin position="207"/>
        <end position="231"/>
    </location>
</feature>
<accession>A0A8S4N7R3</accession>
<dbReference type="Proteomes" id="UP000749559">
    <property type="component" value="Unassembled WGS sequence"/>
</dbReference>
<dbReference type="AlphaFoldDB" id="A0A8S4N7R3"/>